<protein>
    <submittedName>
        <fullName evidence="3">Uncharacterized protein LOC112460147</fullName>
    </submittedName>
</protein>
<evidence type="ECO:0000313" key="2">
    <source>
        <dbReference type="Proteomes" id="UP000504618"/>
    </source>
</evidence>
<proteinExistence type="predicted"/>
<dbReference type="AlphaFoldDB" id="A0A6J1QIM9"/>
<dbReference type="InterPro" id="IPR049012">
    <property type="entry name" value="Mutator_transp_dom"/>
</dbReference>
<organism evidence="2 3">
    <name type="scientific">Temnothorax curvispinosus</name>
    <dbReference type="NCBI Taxonomy" id="300111"/>
    <lineage>
        <taxon>Eukaryota</taxon>
        <taxon>Metazoa</taxon>
        <taxon>Ecdysozoa</taxon>
        <taxon>Arthropoda</taxon>
        <taxon>Hexapoda</taxon>
        <taxon>Insecta</taxon>
        <taxon>Pterygota</taxon>
        <taxon>Neoptera</taxon>
        <taxon>Endopterygota</taxon>
        <taxon>Hymenoptera</taxon>
        <taxon>Apocrita</taxon>
        <taxon>Aculeata</taxon>
        <taxon>Formicoidea</taxon>
        <taxon>Formicidae</taxon>
        <taxon>Myrmicinae</taxon>
        <taxon>Temnothorax</taxon>
    </lineage>
</organism>
<dbReference type="OrthoDB" id="7698403at2759"/>
<dbReference type="Proteomes" id="UP000504618">
    <property type="component" value="Unplaced"/>
</dbReference>
<gene>
    <name evidence="3" type="primary">LOC112460147</name>
</gene>
<evidence type="ECO:0000259" key="1">
    <source>
        <dbReference type="Pfam" id="PF20700"/>
    </source>
</evidence>
<dbReference type="GeneID" id="112460147"/>
<name>A0A6J1QIM9_9HYME</name>
<reference evidence="3" key="1">
    <citation type="submission" date="2025-08" db="UniProtKB">
        <authorList>
            <consortium name="RefSeq"/>
        </authorList>
    </citation>
    <scope>IDENTIFICATION</scope>
    <source>
        <tissue evidence="3">Whole body</tissue>
    </source>
</reference>
<keyword evidence="2" id="KW-1185">Reference proteome</keyword>
<evidence type="ECO:0000313" key="3">
    <source>
        <dbReference type="RefSeq" id="XP_024880455.1"/>
    </source>
</evidence>
<accession>A0A6J1QIM9</accession>
<sequence length="227" mass="25103">MSWNEQPRRKGRFETKRKIAWKNNVVAGAKKRKLASDINKVEGQRIVNITQVAEDLWCKSCNKALSFRHVESETICGLASTFKVRCPNCTKIKTVATCNRAKYVSDNRKMMFENNYKGAIGVIDAGIGVTQLNTFLSTMNIPSVHSTLLKRYERLVGVAIEATAKESCAEAIKIEKEVSIAADTSRQPRSNDPVMIAASYDAAWPKRGNGHSYDSLAGISDVSVAND</sequence>
<dbReference type="RefSeq" id="XP_024880455.1">
    <property type="nucleotide sequence ID" value="XM_025024687.1"/>
</dbReference>
<feature type="domain" description="Mutator-like transposase" evidence="1">
    <location>
        <begin position="43"/>
        <end position="219"/>
    </location>
</feature>
<dbReference type="Pfam" id="PF20700">
    <property type="entry name" value="Mutator"/>
    <property type="match status" value="1"/>
</dbReference>